<evidence type="ECO:0000256" key="7">
    <source>
        <dbReference type="ARBA" id="ARBA00022475"/>
    </source>
</evidence>
<dbReference type="PANTHER" id="PTHR33909:SF1">
    <property type="entry name" value="SEC TRANSLOCON ACCESSORY COMPLEX SUBUNIT YAJC"/>
    <property type="match status" value="1"/>
</dbReference>
<reference evidence="14 15" key="1">
    <citation type="submission" date="2019-06" db="EMBL/GenBank/DDBJ databases">
        <authorList>
            <person name="Lee I."/>
            <person name="Jang G.I."/>
            <person name="Hwang C.Y."/>
        </authorList>
    </citation>
    <scope>NUCLEOTIDE SEQUENCE [LARGE SCALE GENOMIC DNA]</scope>
    <source>
        <strain evidence="14 15">PAMC 28131</strain>
    </source>
</reference>
<keyword evidence="7" id="KW-1003">Cell membrane</keyword>
<keyword evidence="11" id="KW-0811">Translocation</keyword>
<sequence>MFSTPAYAQAAAGGAATGGIGYMLMQILPLVALFGIFWFLIIRPQQQKLKAHRAMVDAVKKGDEVVTGGGLIGKVSKVTDTELEIELAPTVKVRALKGTLSSVTPRGTPAAANDSKA</sequence>
<evidence type="ECO:0000256" key="5">
    <source>
        <dbReference type="ARBA" id="ARBA00014962"/>
    </source>
</evidence>
<comment type="subunit">
    <text evidence="4">Part of the SecDF-YidC-YajC translocase complex. The SecDF-YidC-YajC translocase forms a supercomplex with SecYEG, called the holo-translocon (HTL).</text>
</comment>
<evidence type="ECO:0000256" key="2">
    <source>
        <dbReference type="ARBA" id="ARBA00004162"/>
    </source>
</evidence>
<dbReference type="OrthoDB" id="9811406at2"/>
<evidence type="ECO:0000313" key="14">
    <source>
        <dbReference type="EMBL" id="TPE61386.1"/>
    </source>
</evidence>
<comment type="subcellular location">
    <subcellularLocation>
        <location evidence="2">Cell membrane</location>
        <topology evidence="2">Single-pass membrane protein</topology>
    </subcellularLocation>
</comment>
<proteinExistence type="inferred from homology"/>
<dbReference type="Pfam" id="PF02699">
    <property type="entry name" value="YajC"/>
    <property type="match status" value="1"/>
</dbReference>
<keyword evidence="9" id="KW-0653">Protein transport</keyword>
<comment type="similarity">
    <text evidence="3">Belongs to the YajC family.</text>
</comment>
<feature type="transmembrane region" description="Helical" evidence="13">
    <location>
        <begin position="20"/>
        <end position="42"/>
    </location>
</feature>
<comment type="caution">
    <text evidence="14">The sequence shown here is derived from an EMBL/GenBank/DDBJ whole genome shotgun (WGS) entry which is preliminary data.</text>
</comment>
<keyword evidence="10 13" id="KW-1133">Transmembrane helix</keyword>
<gene>
    <name evidence="14" type="primary">yajC</name>
    <name evidence="14" type="ORF">FJQ54_08555</name>
</gene>
<keyword evidence="12 13" id="KW-0472">Membrane</keyword>
<keyword evidence="8 13" id="KW-0812">Transmembrane</keyword>
<name>A0A501XLH0_9SPHN</name>
<evidence type="ECO:0000256" key="12">
    <source>
        <dbReference type="ARBA" id="ARBA00023136"/>
    </source>
</evidence>
<evidence type="ECO:0000256" key="6">
    <source>
        <dbReference type="ARBA" id="ARBA00022448"/>
    </source>
</evidence>
<dbReference type="SMART" id="SM01323">
    <property type="entry name" value="YajC"/>
    <property type="match status" value="1"/>
</dbReference>
<dbReference type="EMBL" id="VFSU01000023">
    <property type="protein sequence ID" value="TPE61386.1"/>
    <property type="molecule type" value="Genomic_DNA"/>
</dbReference>
<comment type="function">
    <text evidence="1">The SecYEG-SecDF-YajC-YidC holo-translocon (HTL) protein secretase/insertase is a supercomplex required for protein secretion, insertion of proteins into membranes, and assembly of membrane protein complexes. While the SecYEG complex is essential for assembly of a number of proteins and complexes, the SecDF-YajC-YidC subcomplex facilitates these functions.</text>
</comment>
<dbReference type="RefSeq" id="WP_140928003.1">
    <property type="nucleotide sequence ID" value="NZ_VFSU01000023.1"/>
</dbReference>
<organism evidence="14 15">
    <name type="scientific">Sandaracinobacter neustonicus</name>
    <dbReference type="NCBI Taxonomy" id="1715348"/>
    <lineage>
        <taxon>Bacteria</taxon>
        <taxon>Pseudomonadati</taxon>
        <taxon>Pseudomonadota</taxon>
        <taxon>Alphaproteobacteria</taxon>
        <taxon>Sphingomonadales</taxon>
        <taxon>Sphingosinicellaceae</taxon>
        <taxon>Sandaracinobacter</taxon>
    </lineage>
</organism>
<protein>
    <recommendedName>
        <fullName evidence="5">Sec translocon accessory complex subunit YajC</fullName>
    </recommendedName>
</protein>
<evidence type="ECO:0000256" key="4">
    <source>
        <dbReference type="ARBA" id="ARBA00011718"/>
    </source>
</evidence>
<evidence type="ECO:0000256" key="13">
    <source>
        <dbReference type="SAM" id="Phobius"/>
    </source>
</evidence>
<evidence type="ECO:0000256" key="3">
    <source>
        <dbReference type="ARBA" id="ARBA00006742"/>
    </source>
</evidence>
<keyword evidence="6" id="KW-0813">Transport</keyword>
<dbReference type="PANTHER" id="PTHR33909">
    <property type="entry name" value="SEC TRANSLOCON ACCESSORY COMPLEX SUBUNIT YAJC"/>
    <property type="match status" value="1"/>
</dbReference>
<dbReference type="InterPro" id="IPR003849">
    <property type="entry name" value="Preprotein_translocase_YajC"/>
</dbReference>
<dbReference type="NCBIfam" id="TIGR00739">
    <property type="entry name" value="yajC"/>
    <property type="match status" value="1"/>
</dbReference>
<evidence type="ECO:0000256" key="11">
    <source>
        <dbReference type="ARBA" id="ARBA00023010"/>
    </source>
</evidence>
<dbReference type="PRINTS" id="PR01853">
    <property type="entry name" value="YAJCTRNLCASE"/>
</dbReference>
<evidence type="ECO:0000256" key="1">
    <source>
        <dbReference type="ARBA" id="ARBA00002061"/>
    </source>
</evidence>
<accession>A0A501XLH0</accession>
<evidence type="ECO:0000313" key="15">
    <source>
        <dbReference type="Proteomes" id="UP000319897"/>
    </source>
</evidence>
<dbReference type="GO" id="GO:0005886">
    <property type="term" value="C:plasma membrane"/>
    <property type="evidence" value="ECO:0007669"/>
    <property type="project" value="UniProtKB-SubCell"/>
</dbReference>
<evidence type="ECO:0000256" key="8">
    <source>
        <dbReference type="ARBA" id="ARBA00022692"/>
    </source>
</evidence>
<dbReference type="AlphaFoldDB" id="A0A501XLH0"/>
<dbReference type="GO" id="GO:0015031">
    <property type="term" value="P:protein transport"/>
    <property type="evidence" value="ECO:0007669"/>
    <property type="project" value="UniProtKB-KW"/>
</dbReference>
<evidence type="ECO:0000256" key="9">
    <source>
        <dbReference type="ARBA" id="ARBA00022927"/>
    </source>
</evidence>
<evidence type="ECO:0000256" key="10">
    <source>
        <dbReference type="ARBA" id="ARBA00022989"/>
    </source>
</evidence>
<keyword evidence="15" id="KW-1185">Reference proteome</keyword>
<dbReference type="Proteomes" id="UP000319897">
    <property type="component" value="Unassembled WGS sequence"/>
</dbReference>